<keyword evidence="1 3" id="KW-0489">Methyltransferase</keyword>
<keyword evidence="2 3" id="KW-0808">Transferase</keyword>
<dbReference type="InterPro" id="IPR003726">
    <property type="entry name" value="HCY_dom"/>
</dbReference>
<dbReference type="PROSITE" id="PS50970">
    <property type="entry name" value="HCY"/>
    <property type="match status" value="1"/>
</dbReference>
<dbReference type="SUPFAM" id="SSF82282">
    <property type="entry name" value="Homocysteine S-methyltransferase"/>
    <property type="match status" value="1"/>
</dbReference>
<evidence type="ECO:0000256" key="1">
    <source>
        <dbReference type="ARBA" id="ARBA00022603"/>
    </source>
</evidence>
<sequence length="340" mass="35722">MTSTNPIEALIAEKGVLLADGATGTNLFAMGLPAGEAPEILNETAPETITRLHQGFVDAGADIILTNSFGGTRHRLKLHHAQDRVFELNKRAAEIARAVADKVGRRVIVAGSVGPTGELLIPLGALSYEEAVDAFAEQIEGLKAGGAEVAWIETMSAPDEIRAAAEAAIRVGLPYTYTGSFDTAGRTMMGLLPKDIHAVADGLAEAPLGVGANCGVGASDILASLLDMTEAKPEATVIVKGNCGIPEFRGTEIHYSGTPELMADYVRLAIDGGASIVGGCCGTSFLHLAAMRKALDVHKKAQRPTLETIVERIGPLRNKAATPNTAETAEGRRERRRTRP</sequence>
<gene>
    <name evidence="6" type="ORF">QV13_15920</name>
</gene>
<protein>
    <submittedName>
        <fullName evidence="6">Methionine synthase I</fullName>
    </submittedName>
</protein>
<dbReference type="PANTHER" id="PTHR11103">
    <property type="entry name" value="SLR1189 PROTEIN"/>
    <property type="match status" value="1"/>
</dbReference>
<name>A0A1C2DNT2_9HYPH</name>
<keyword evidence="3" id="KW-0862">Zinc</keyword>
<feature type="domain" description="Hcy-binding" evidence="5">
    <location>
        <begin position="5"/>
        <end position="295"/>
    </location>
</feature>
<dbReference type="PANTHER" id="PTHR11103:SF18">
    <property type="entry name" value="SLR1189 PROTEIN"/>
    <property type="match status" value="1"/>
</dbReference>
<dbReference type="InterPro" id="IPR036589">
    <property type="entry name" value="HCY_dom_sf"/>
</dbReference>
<evidence type="ECO:0000313" key="7">
    <source>
        <dbReference type="Proteomes" id="UP000094412"/>
    </source>
</evidence>
<evidence type="ECO:0000256" key="2">
    <source>
        <dbReference type="ARBA" id="ARBA00022679"/>
    </source>
</evidence>
<reference evidence="6 7" key="1">
    <citation type="submission" date="2016-08" db="EMBL/GenBank/DDBJ databases">
        <title>Whole genome sequence of Mesorhizobium sp. strain UASWS1009 isolated from industrial sewage.</title>
        <authorList>
            <person name="Crovadore J."/>
            <person name="Calmin G."/>
            <person name="Chablais R."/>
            <person name="Cochard B."/>
            <person name="Lefort F."/>
        </authorList>
    </citation>
    <scope>NUCLEOTIDE SEQUENCE [LARGE SCALE GENOMIC DNA]</scope>
    <source>
        <strain evidence="6 7">UASWS1009</strain>
    </source>
</reference>
<dbReference type="GO" id="GO:0046872">
    <property type="term" value="F:metal ion binding"/>
    <property type="evidence" value="ECO:0007669"/>
    <property type="project" value="UniProtKB-KW"/>
</dbReference>
<organism evidence="6 7">
    <name type="scientific">Mesorhizobium hungaricum</name>
    <dbReference type="NCBI Taxonomy" id="1566387"/>
    <lineage>
        <taxon>Bacteria</taxon>
        <taxon>Pseudomonadati</taxon>
        <taxon>Pseudomonadota</taxon>
        <taxon>Alphaproteobacteria</taxon>
        <taxon>Hyphomicrobiales</taxon>
        <taxon>Phyllobacteriaceae</taxon>
        <taxon>Mesorhizobium</taxon>
    </lineage>
</organism>
<dbReference type="Gene3D" id="3.20.20.330">
    <property type="entry name" value="Homocysteine-binding-like domain"/>
    <property type="match status" value="1"/>
</dbReference>
<accession>A0A1C2DNT2</accession>
<dbReference type="GO" id="GO:0008168">
    <property type="term" value="F:methyltransferase activity"/>
    <property type="evidence" value="ECO:0007669"/>
    <property type="project" value="UniProtKB-UniRule"/>
</dbReference>
<dbReference type="GO" id="GO:0032259">
    <property type="term" value="P:methylation"/>
    <property type="evidence" value="ECO:0007669"/>
    <property type="project" value="UniProtKB-KW"/>
</dbReference>
<dbReference type="Pfam" id="PF02574">
    <property type="entry name" value="S-methyl_trans"/>
    <property type="match status" value="1"/>
</dbReference>
<evidence type="ECO:0000313" key="6">
    <source>
        <dbReference type="EMBL" id="OCX16323.1"/>
    </source>
</evidence>
<keyword evidence="3" id="KW-0479">Metal-binding</keyword>
<evidence type="ECO:0000259" key="5">
    <source>
        <dbReference type="PROSITE" id="PS50970"/>
    </source>
</evidence>
<dbReference type="STRING" id="1566387.QV13_15920"/>
<dbReference type="EMBL" id="MDEO01000033">
    <property type="protein sequence ID" value="OCX16323.1"/>
    <property type="molecule type" value="Genomic_DNA"/>
</dbReference>
<comment type="caution">
    <text evidence="6">The sequence shown here is derived from an EMBL/GenBank/DDBJ whole genome shotgun (WGS) entry which is preliminary data.</text>
</comment>
<dbReference type="NCBIfam" id="NF005718">
    <property type="entry name" value="PRK07534.1"/>
    <property type="match status" value="1"/>
</dbReference>
<feature type="region of interest" description="Disordered" evidence="4">
    <location>
        <begin position="314"/>
        <end position="340"/>
    </location>
</feature>
<feature type="binding site" evidence="3">
    <location>
        <position position="280"/>
    </location>
    <ligand>
        <name>Zn(2+)</name>
        <dbReference type="ChEBI" id="CHEBI:29105"/>
    </ligand>
</feature>
<comment type="cofactor">
    <cofactor evidence="3">
        <name>Zn(2+)</name>
        <dbReference type="ChEBI" id="CHEBI:29105"/>
    </cofactor>
</comment>
<dbReference type="Proteomes" id="UP000094412">
    <property type="component" value="Unassembled WGS sequence"/>
</dbReference>
<feature type="binding site" evidence="3">
    <location>
        <position position="281"/>
    </location>
    <ligand>
        <name>Zn(2+)</name>
        <dbReference type="ChEBI" id="CHEBI:29105"/>
    </ligand>
</feature>
<dbReference type="RefSeq" id="WP_024926834.1">
    <property type="nucleotide sequence ID" value="NZ_MDEO01000033.1"/>
</dbReference>
<evidence type="ECO:0000256" key="3">
    <source>
        <dbReference type="PROSITE-ProRule" id="PRU00333"/>
    </source>
</evidence>
<keyword evidence="7" id="KW-1185">Reference proteome</keyword>
<proteinExistence type="predicted"/>
<feature type="binding site" evidence="3">
    <location>
        <position position="214"/>
    </location>
    <ligand>
        <name>Zn(2+)</name>
        <dbReference type="ChEBI" id="CHEBI:29105"/>
    </ligand>
</feature>
<dbReference type="AlphaFoldDB" id="A0A1C2DNT2"/>
<evidence type="ECO:0000256" key="4">
    <source>
        <dbReference type="SAM" id="MobiDB-lite"/>
    </source>
</evidence>